<gene>
    <name evidence="4" type="ORF">ACFPQA_07885</name>
</gene>
<dbReference type="RefSeq" id="WP_248153512.1">
    <property type="nucleotide sequence ID" value="NZ_JAKZAJ010000001.1"/>
</dbReference>
<keyword evidence="2" id="KW-0732">Signal</keyword>
<name>A0ABW0RLM8_9GAMM</name>
<feature type="domain" description="DUF4124" evidence="3">
    <location>
        <begin position="10"/>
        <end position="57"/>
    </location>
</feature>
<organism evidence="4 5">
    <name type="scientific">Marinobacter koreensis</name>
    <dbReference type="NCBI Taxonomy" id="335974"/>
    <lineage>
        <taxon>Bacteria</taxon>
        <taxon>Pseudomonadati</taxon>
        <taxon>Pseudomonadota</taxon>
        <taxon>Gammaproteobacteria</taxon>
        <taxon>Pseudomonadales</taxon>
        <taxon>Marinobacteraceae</taxon>
        <taxon>Marinobacter</taxon>
    </lineage>
</organism>
<evidence type="ECO:0000259" key="3">
    <source>
        <dbReference type="Pfam" id="PF13511"/>
    </source>
</evidence>
<evidence type="ECO:0000313" key="5">
    <source>
        <dbReference type="Proteomes" id="UP001596055"/>
    </source>
</evidence>
<feature type="chain" id="PRO_5045653474" evidence="2">
    <location>
        <begin position="22"/>
        <end position="146"/>
    </location>
</feature>
<evidence type="ECO:0000256" key="1">
    <source>
        <dbReference type="SAM" id="MobiDB-lite"/>
    </source>
</evidence>
<comment type="caution">
    <text evidence="4">The sequence shown here is derived from an EMBL/GenBank/DDBJ whole genome shotgun (WGS) entry which is preliminary data.</text>
</comment>
<dbReference type="EMBL" id="JBHSNL010000001">
    <property type="protein sequence ID" value="MFC5544967.1"/>
    <property type="molecule type" value="Genomic_DNA"/>
</dbReference>
<evidence type="ECO:0000256" key="2">
    <source>
        <dbReference type="SAM" id="SignalP"/>
    </source>
</evidence>
<protein>
    <submittedName>
        <fullName evidence="4">DUF4124 domain-containing protein</fullName>
    </submittedName>
</protein>
<accession>A0ABW0RLM8</accession>
<proteinExistence type="predicted"/>
<feature type="signal peptide" evidence="2">
    <location>
        <begin position="1"/>
        <end position="21"/>
    </location>
</feature>
<dbReference type="Pfam" id="PF13511">
    <property type="entry name" value="DUF4124"/>
    <property type="match status" value="1"/>
</dbReference>
<dbReference type="Proteomes" id="UP001596055">
    <property type="component" value="Unassembled WGS sequence"/>
</dbReference>
<feature type="compositionally biased region" description="Polar residues" evidence="1">
    <location>
        <begin position="56"/>
        <end position="82"/>
    </location>
</feature>
<evidence type="ECO:0000313" key="4">
    <source>
        <dbReference type="EMBL" id="MFC5544967.1"/>
    </source>
</evidence>
<dbReference type="InterPro" id="IPR025392">
    <property type="entry name" value="DUF4124"/>
</dbReference>
<reference evidence="5" key="1">
    <citation type="journal article" date="2019" name="Int. J. Syst. Evol. Microbiol.">
        <title>The Global Catalogue of Microorganisms (GCM) 10K type strain sequencing project: providing services to taxonomists for standard genome sequencing and annotation.</title>
        <authorList>
            <consortium name="The Broad Institute Genomics Platform"/>
            <consortium name="The Broad Institute Genome Sequencing Center for Infectious Disease"/>
            <person name="Wu L."/>
            <person name="Ma J."/>
        </authorList>
    </citation>
    <scope>NUCLEOTIDE SEQUENCE [LARGE SCALE GENOMIC DNA]</scope>
    <source>
        <strain evidence="5">CGMCC 4.1799</strain>
    </source>
</reference>
<sequence length="146" mass="16608">MMPRTLAVACCCLFISLPAHSEIYRWIDARGSVHFSDEPPTRLPHQTLNVRAPSTVPMSENLGQSKRVTQTHQEVSDMLSSSDRPRKPGAAAQKKEQQARQCARYQEKLAGIQSRLRAGYKNDRGNSLRQQRRKISNAYSRECILR</sequence>
<keyword evidence="5" id="KW-1185">Reference proteome</keyword>
<feature type="region of interest" description="Disordered" evidence="1">
    <location>
        <begin position="56"/>
        <end position="103"/>
    </location>
</feature>